<name>A0A0A3I629_9BACL</name>
<dbReference type="Gene3D" id="1.10.10.10">
    <property type="entry name" value="Winged helix-like DNA-binding domain superfamily/Winged helix DNA-binding domain"/>
    <property type="match status" value="1"/>
</dbReference>
<keyword evidence="3" id="KW-1185">Reference proteome</keyword>
<sequence>MLLDILQIIKAGETNTVEFKSWIKTPKFKEMIELLVKEAVGFANTKGGTILVGVEDDGEITGCSKFDTQNIIEAIYDKTIPKLFTDIEVIELEGKEILCITVDKSTEIISTSNGITYRRLGKNTKPYYPSEYSSNKIEGYKGDFSAKVIGNSSEDDIDFLEVENLKRKLQSREKDSTLYNLDDLSFLKDIELIKIIDNEVKLTVAGVLFVGTETAIAKYMPQAEILVLTYKEGKTEYHKRLDLKIPLVRAIDRIQQLFEDQNSIENVQVGLFKLEVQDYPINVFQEALLNAMTHRDYENTSSIIIKFYPTEIVIENPGSFPEGIDSKNIISHPSTPRNKLIAEIFQKLKYVQRSGQGVDIMFKDMLALGKSAPDYTLYNNAVKLILRSSLEDVEFLKFITKEEERIGEFTVQEICILKYVKEYKTISLPKAAEVAQINKQSVASVLSNLSQKKNILQREKRNSYMFTHRVYAEFDDQIEYIKDKDFDEIQAEVMIIDYLKKNGTITRADVEVLCGFSNTTSKRVLRKLRSENKIELVGKSTASKYVLFQEN</sequence>
<feature type="domain" description="Schlafen AlbA-2" evidence="1">
    <location>
        <begin position="13"/>
        <end position="126"/>
    </location>
</feature>
<dbReference type="InterPro" id="IPR036388">
    <property type="entry name" value="WH-like_DNA-bd_sf"/>
</dbReference>
<dbReference type="OrthoDB" id="9768354at2"/>
<evidence type="ECO:0000259" key="1">
    <source>
        <dbReference type="Pfam" id="PF04326"/>
    </source>
</evidence>
<dbReference type="InterPro" id="IPR038461">
    <property type="entry name" value="Schlafen_AlbA_2_dom_sf"/>
</dbReference>
<reference evidence="2 3" key="1">
    <citation type="submission" date="2014-02" db="EMBL/GenBank/DDBJ databases">
        <title>Draft genome sequence of Lysinibacillus manganicus DSM 26584T.</title>
        <authorList>
            <person name="Zhang F."/>
            <person name="Wang G."/>
            <person name="Zhang L."/>
        </authorList>
    </citation>
    <scope>NUCLEOTIDE SEQUENCE [LARGE SCALE GENOMIC DNA]</scope>
    <source>
        <strain evidence="2 3">DSM 26584</strain>
    </source>
</reference>
<dbReference type="Gene3D" id="3.30.950.30">
    <property type="entry name" value="Schlafen, AAA domain"/>
    <property type="match status" value="1"/>
</dbReference>
<proteinExistence type="predicted"/>
<gene>
    <name evidence="2" type="ORF">CD29_08130</name>
</gene>
<dbReference type="Proteomes" id="UP000030416">
    <property type="component" value="Unassembled WGS sequence"/>
</dbReference>
<dbReference type="PANTHER" id="PTHR30595">
    <property type="entry name" value="GLPR-RELATED TRANSCRIPTIONAL REPRESSOR"/>
    <property type="match status" value="1"/>
</dbReference>
<organism evidence="2 3">
    <name type="scientific">Ureibacillus manganicus DSM 26584</name>
    <dbReference type="NCBI Taxonomy" id="1384049"/>
    <lineage>
        <taxon>Bacteria</taxon>
        <taxon>Bacillati</taxon>
        <taxon>Bacillota</taxon>
        <taxon>Bacilli</taxon>
        <taxon>Bacillales</taxon>
        <taxon>Caryophanaceae</taxon>
        <taxon>Ureibacillus</taxon>
    </lineage>
</organism>
<protein>
    <recommendedName>
        <fullName evidence="1">Schlafen AlbA-2 domain-containing protein</fullName>
    </recommendedName>
</protein>
<dbReference type="AlphaFoldDB" id="A0A0A3I629"/>
<dbReference type="InterPro" id="IPR007421">
    <property type="entry name" value="Schlafen_AlbA_2_dom"/>
</dbReference>
<dbReference type="STRING" id="1384049.CD29_08130"/>
<evidence type="ECO:0000313" key="3">
    <source>
        <dbReference type="Proteomes" id="UP000030416"/>
    </source>
</evidence>
<dbReference type="Pfam" id="PF04326">
    <property type="entry name" value="SLFN_AlbA_2"/>
    <property type="match status" value="1"/>
</dbReference>
<accession>A0A0A3I629</accession>
<dbReference type="PANTHER" id="PTHR30595:SF6">
    <property type="entry name" value="SCHLAFEN ALBA-2 DOMAIN-CONTAINING PROTEIN"/>
    <property type="match status" value="1"/>
</dbReference>
<evidence type="ECO:0000313" key="2">
    <source>
        <dbReference type="EMBL" id="KGR78975.1"/>
    </source>
</evidence>
<dbReference type="eggNOG" id="COG2865">
    <property type="taxonomic scope" value="Bacteria"/>
</dbReference>
<dbReference type="Pfam" id="PF13749">
    <property type="entry name" value="HATPase_c_4"/>
    <property type="match status" value="1"/>
</dbReference>
<dbReference type="Gene3D" id="3.30.565.60">
    <property type="match status" value="1"/>
</dbReference>
<dbReference type="EMBL" id="JPVN01000008">
    <property type="protein sequence ID" value="KGR78975.1"/>
    <property type="molecule type" value="Genomic_DNA"/>
</dbReference>
<comment type="caution">
    <text evidence="2">The sequence shown here is derived from an EMBL/GenBank/DDBJ whole genome shotgun (WGS) entry which is preliminary data.</text>
</comment>
<dbReference type="InterPro" id="IPR038475">
    <property type="entry name" value="RecG_C_sf"/>
</dbReference>